<dbReference type="AlphaFoldDB" id="A0A507ANG9"/>
<dbReference type="InterPro" id="IPR051013">
    <property type="entry name" value="MBL_superfamily_lactonases"/>
</dbReference>
<gene>
    <name evidence="6" type="ORF">E0L32_006982</name>
</gene>
<dbReference type="GeneID" id="41974429"/>
<keyword evidence="3" id="KW-0378">Hydrolase</keyword>
<accession>A0A507ANG9</accession>
<evidence type="ECO:0000256" key="3">
    <source>
        <dbReference type="ARBA" id="ARBA00022801"/>
    </source>
</evidence>
<dbReference type="InParanoid" id="A0A507ANG9"/>
<evidence type="ECO:0000256" key="1">
    <source>
        <dbReference type="ARBA" id="ARBA00007749"/>
    </source>
</evidence>
<dbReference type="SUPFAM" id="SSF56281">
    <property type="entry name" value="Metallo-hydrolase/oxidoreductase"/>
    <property type="match status" value="1"/>
</dbReference>
<protein>
    <recommendedName>
        <fullName evidence="5">Metallo-beta-lactamase domain-containing protein</fullName>
    </recommendedName>
</protein>
<evidence type="ECO:0000313" key="7">
    <source>
        <dbReference type="Proteomes" id="UP000319257"/>
    </source>
</evidence>
<dbReference type="STRING" id="1093900.A0A507ANG9"/>
<dbReference type="PANTHER" id="PTHR42978">
    <property type="entry name" value="QUORUM-QUENCHING LACTONASE YTNP-RELATED-RELATED"/>
    <property type="match status" value="1"/>
</dbReference>
<dbReference type="Gene3D" id="3.60.15.10">
    <property type="entry name" value="Ribonuclease Z/Hydroxyacylglutathione hydrolase-like"/>
    <property type="match status" value="1"/>
</dbReference>
<dbReference type="EMBL" id="SKBQ01000041">
    <property type="protein sequence ID" value="TPX12335.1"/>
    <property type="molecule type" value="Genomic_DNA"/>
</dbReference>
<organism evidence="6 7">
    <name type="scientific">Thyridium curvatum</name>
    <dbReference type="NCBI Taxonomy" id="1093900"/>
    <lineage>
        <taxon>Eukaryota</taxon>
        <taxon>Fungi</taxon>
        <taxon>Dikarya</taxon>
        <taxon>Ascomycota</taxon>
        <taxon>Pezizomycotina</taxon>
        <taxon>Sordariomycetes</taxon>
        <taxon>Sordariomycetidae</taxon>
        <taxon>Thyridiales</taxon>
        <taxon>Thyridiaceae</taxon>
        <taxon>Thyridium</taxon>
    </lineage>
</organism>
<dbReference type="OrthoDB" id="10250730at2759"/>
<dbReference type="RefSeq" id="XP_030994046.1">
    <property type="nucleotide sequence ID" value="XM_031141674.1"/>
</dbReference>
<name>A0A507ANG9_9PEZI</name>
<dbReference type="GO" id="GO:0016787">
    <property type="term" value="F:hydrolase activity"/>
    <property type="evidence" value="ECO:0007669"/>
    <property type="project" value="UniProtKB-KW"/>
</dbReference>
<keyword evidence="7" id="KW-1185">Reference proteome</keyword>
<dbReference type="InterPro" id="IPR036866">
    <property type="entry name" value="RibonucZ/Hydroxyglut_hydro"/>
</dbReference>
<evidence type="ECO:0000256" key="4">
    <source>
        <dbReference type="ARBA" id="ARBA00022833"/>
    </source>
</evidence>
<dbReference type="PANTHER" id="PTHR42978:SF5">
    <property type="entry name" value="METALLO-BETA-LACTAMASE DOMAIN-CONTAINING PROTEIN"/>
    <property type="match status" value="1"/>
</dbReference>
<dbReference type="Proteomes" id="UP000319257">
    <property type="component" value="Unassembled WGS sequence"/>
</dbReference>
<dbReference type="GO" id="GO:0046872">
    <property type="term" value="F:metal ion binding"/>
    <property type="evidence" value="ECO:0007669"/>
    <property type="project" value="UniProtKB-KW"/>
</dbReference>
<evidence type="ECO:0000256" key="2">
    <source>
        <dbReference type="ARBA" id="ARBA00022723"/>
    </source>
</evidence>
<proteinExistence type="inferred from homology"/>
<reference evidence="6 7" key="1">
    <citation type="submission" date="2019-06" db="EMBL/GenBank/DDBJ databases">
        <title>Draft genome sequence of the filamentous fungus Phialemoniopsis curvata isolated from diesel fuel.</title>
        <authorList>
            <person name="Varaljay V.A."/>
            <person name="Lyon W.J."/>
            <person name="Crouch A.L."/>
            <person name="Drake C.E."/>
            <person name="Hollomon J.M."/>
            <person name="Nadeau L.J."/>
            <person name="Nunn H.S."/>
            <person name="Stevenson B.S."/>
            <person name="Bojanowski C.L."/>
            <person name="Crookes-Goodson W.J."/>
        </authorList>
    </citation>
    <scope>NUCLEOTIDE SEQUENCE [LARGE SCALE GENOMIC DNA]</scope>
    <source>
        <strain evidence="6 7">D216</strain>
    </source>
</reference>
<keyword evidence="2" id="KW-0479">Metal-binding</keyword>
<sequence length="354" mass="38877">MSSKPTFEVPPGAVARVSIIDSTLKLDALPVSYLMTPPIDGFETFPTIPSWSFLVESRTGKKALFDLGVPPDIETFAPVVTERLKSFGWDVKAEKHVADILRENKVDPASINSVIWSHWHWDHIGDPSTFPGTTDLVVGPGFKDAFYPGYPAKPGSPVREKDFEGRELVEIDFGTRSFKVGKFDAVDFFGDGSFYLLNTPGHAIGHLAGLARTSANPDTFIFMGGDLCHHGGEIRPSPYLNIPSQPESYLPSTLHAPGACPGGALFEEMNVKRGRKADEPFFDPAMGLDIGQAIQTIKDAQLADAQKDVFFIYAHDATIRGVVDLFPLPANDWSKKGWREKTLWAFLNDLANVL</sequence>
<dbReference type="CDD" id="cd07730">
    <property type="entry name" value="metallo-hydrolase-like_MBL-fold"/>
    <property type="match status" value="1"/>
</dbReference>
<comment type="caution">
    <text evidence="6">The sequence shown here is derived from an EMBL/GenBank/DDBJ whole genome shotgun (WGS) entry which is preliminary data.</text>
</comment>
<comment type="similarity">
    <text evidence="1">Belongs to the metallo-beta-lactamase superfamily.</text>
</comment>
<dbReference type="Pfam" id="PF00753">
    <property type="entry name" value="Lactamase_B"/>
    <property type="match status" value="1"/>
</dbReference>
<evidence type="ECO:0000259" key="5">
    <source>
        <dbReference type="SMART" id="SM00849"/>
    </source>
</evidence>
<dbReference type="SMART" id="SM00849">
    <property type="entry name" value="Lactamase_B"/>
    <property type="match status" value="1"/>
</dbReference>
<keyword evidence="4" id="KW-0862">Zinc</keyword>
<evidence type="ECO:0000313" key="6">
    <source>
        <dbReference type="EMBL" id="TPX12335.1"/>
    </source>
</evidence>
<feature type="domain" description="Metallo-beta-lactamase" evidence="5">
    <location>
        <begin position="49"/>
        <end position="263"/>
    </location>
</feature>
<dbReference type="InterPro" id="IPR001279">
    <property type="entry name" value="Metallo-B-lactamas"/>
</dbReference>